<accession>A0A8S5PZN4</accession>
<protein>
    <submittedName>
        <fullName evidence="1">Uncharacterized protein</fullName>
    </submittedName>
</protein>
<evidence type="ECO:0000313" key="1">
    <source>
        <dbReference type="EMBL" id="DAE12192.1"/>
    </source>
</evidence>
<dbReference type="EMBL" id="BK015544">
    <property type="protein sequence ID" value="DAE12192.1"/>
    <property type="molecule type" value="Genomic_DNA"/>
</dbReference>
<organism evidence="1">
    <name type="scientific">Siphoviridae sp. ctMOb8</name>
    <dbReference type="NCBI Taxonomy" id="2825460"/>
    <lineage>
        <taxon>Viruses</taxon>
        <taxon>Duplodnaviria</taxon>
        <taxon>Heunggongvirae</taxon>
        <taxon>Uroviricota</taxon>
        <taxon>Caudoviricetes</taxon>
    </lineage>
</organism>
<reference evidence="1" key="1">
    <citation type="journal article" date="2021" name="Proc. Natl. Acad. Sci. U.S.A.">
        <title>A Catalog of Tens of Thousands of Viruses from Human Metagenomes Reveals Hidden Associations with Chronic Diseases.</title>
        <authorList>
            <person name="Tisza M.J."/>
            <person name="Buck C.B."/>
        </authorList>
    </citation>
    <scope>NUCLEOTIDE SEQUENCE</scope>
    <source>
        <strain evidence="1">CtMOb8</strain>
    </source>
</reference>
<sequence length="145" mass="17175">MKKEKIKQLMDVMQAYVNGKTIQYYKVDLSFKIEHPGEPNFNDKWVDVDEEHLFRPDLYDYRIKPEPQNRSFKNAEECWQEMLKHQPFGWIKSKTDGHYSMVMVVYAAEDMRSLAISSNHILSFAEIMRGYTFADGTPFGIKEEH</sequence>
<proteinExistence type="predicted"/>
<name>A0A8S5PZN4_9CAUD</name>